<dbReference type="PANTHER" id="PTHR43353:SF5">
    <property type="entry name" value="SUCCINATE-SEMIALDEHYDE DEHYDROGENASE, MITOCHONDRIAL"/>
    <property type="match status" value="1"/>
</dbReference>
<accession>D2VPR1</accession>
<dbReference type="SUPFAM" id="SSF53720">
    <property type="entry name" value="ALDH-like"/>
    <property type="match status" value="1"/>
</dbReference>
<gene>
    <name evidence="6" type="ORF">NAEGRDRAFT_58864</name>
</gene>
<dbReference type="STRING" id="5762.D2VPR1"/>
<dbReference type="InterPro" id="IPR016163">
    <property type="entry name" value="Ald_DH_C"/>
</dbReference>
<dbReference type="InterPro" id="IPR016162">
    <property type="entry name" value="Ald_DH_N"/>
</dbReference>
<feature type="domain" description="Aldehyde dehydrogenase" evidence="5">
    <location>
        <begin position="42"/>
        <end position="518"/>
    </location>
</feature>
<dbReference type="PANTHER" id="PTHR43353">
    <property type="entry name" value="SUCCINATE-SEMIALDEHYDE DEHYDROGENASE, MITOCHONDRIAL"/>
    <property type="match status" value="1"/>
</dbReference>
<protein>
    <recommendedName>
        <fullName evidence="2">Succinate-semialdehyde dehydrogenase, mitochondrial</fullName>
        <ecNumber evidence="1">1.2.1.24</ecNumber>
    </recommendedName>
    <alternativeName>
        <fullName evidence="4">NAD(+)-dependent succinic semialdehyde dehydrogenase</fullName>
    </alternativeName>
</protein>
<dbReference type="InParanoid" id="D2VPR1"/>
<evidence type="ECO:0000313" key="6">
    <source>
        <dbReference type="EMBL" id="EFC41247.1"/>
    </source>
</evidence>
<dbReference type="eggNOG" id="KOG2450">
    <property type="taxonomic scope" value="Eukaryota"/>
</dbReference>
<dbReference type="VEuPathDB" id="AmoebaDB:NAEGRDRAFT_58864"/>
<evidence type="ECO:0000256" key="3">
    <source>
        <dbReference type="ARBA" id="ARBA00023002"/>
    </source>
</evidence>
<name>D2VPR1_NAEGR</name>
<dbReference type="Gene3D" id="3.40.605.10">
    <property type="entry name" value="Aldehyde Dehydrogenase, Chain A, domain 1"/>
    <property type="match status" value="1"/>
</dbReference>
<proteinExistence type="predicted"/>
<evidence type="ECO:0000256" key="1">
    <source>
        <dbReference type="ARBA" id="ARBA00013051"/>
    </source>
</evidence>
<organism evidence="7">
    <name type="scientific">Naegleria gruberi</name>
    <name type="common">Amoeba</name>
    <dbReference type="NCBI Taxonomy" id="5762"/>
    <lineage>
        <taxon>Eukaryota</taxon>
        <taxon>Discoba</taxon>
        <taxon>Heterolobosea</taxon>
        <taxon>Tetramitia</taxon>
        <taxon>Eutetramitia</taxon>
        <taxon>Vahlkampfiidae</taxon>
        <taxon>Naegleria</taxon>
    </lineage>
</organism>
<dbReference type="Gene3D" id="3.40.309.10">
    <property type="entry name" value="Aldehyde Dehydrogenase, Chain A, domain 2"/>
    <property type="match status" value="1"/>
</dbReference>
<keyword evidence="3" id="KW-0560">Oxidoreductase</keyword>
<reference evidence="6 7" key="1">
    <citation type="journal article" date="2010" name="Cell">
        <title>The genome of Naegleria gruberi illuminates early eukaryotic versatility.</title>
        <authorList>
            <person name="Fritz-Laylin L.K."/>
            <person name="Prochnik S.E."/>
            <person name="Ginger M.L."/>
            <person name="Dacks J.B."/>
            <person name="Carpenter M.L."/>
            <person name="Field M.C."/>
            <person name="Kuo A."/>
            <person name="Paredez A."/>
            <person name="Chapman J."/>
            <person name="Pham J."/>
            <person name="Shu S."/>
            <person name="Neupane R."/>
            <person name="Cipriano M."/>
            <person name="Mancuso J."/>
            <person name="Tu H."/>
            <person name="Salamov A."/>
            <person name="Lindquist E."/>
            <person name="Shapiro H."/>
            <person name="Lucas S."/>
            <person name="Grigoriev I.V."/>
            <person name="Cande W.Z."/>
            <person name="Fulton C."/>
            <person name="Rokhsar D.S."/>
            <person name="Dawson S.C."/>
        </authorList>
    </citation>
    <scope>NUCLEOTIDE SEQUENCE [LARGE SCALE GENOMIC DNA]</scope>
    <source>
        <strain evidence="6 7">NEG-M</strain>
    </source>
</reference>
<dbReference type="GeneID" id="8851135"/>
<dbReference type="InterPro" id="IPR015590">
    <property type="entry name" value="Aldehyde_DH_dom"/>
</dbReference>
<dbReference type="InterPro" id="IPR016160">
    <property type="entry name" value="Ald_DH_CS_CYS"/>
</dbReference>
<dbReference type="KEGG" id="ngr:NAEGRDRAFT_58864"/>
<dbReference type="InterPro" id="IPR050740">
    <property type="entry name" value="Aldehyde_DH_Superfamily"/>
</dbReference>
<dbReference type="Proteomes" id="UP000006671">
    <property type="component" value="Unassembled WGS sequence"/>
</dbReference>
<evidence type="ECO:0000259" key="5">
    <source>
        <dbReference type="Pfam" id="PF00171"/>
    </source>
</evidence>
<dbReference type="Pfam" id="PF00171">
    <property type="entry name" value="Aldedh"/>
    <property type="match status" value="1"/>
</dbReference>
<dbReference type="InterPro" id="IPR016161">
    <property type="entry name" value="Ald_DH/histidinol_DH"/>
</dbReference>
<dbReference type="PROSITE" id="PS00070">
    <property type="entry name" value="ALDEHYDE_DEHYDR_CYS"/>
    <property type="match status" value="1"/>
</dbReference>
<dbReference type="OMA" id="AFIGTHK"/>
<sequence>MSTTATTTVQPPTPFTNGENYLIGGEIRTWSGKFEHVYSPVTTINPQDQTQVKYHIGNYAFMTEKEAEEAVQAAVTAFDKGRGEWPCYSTEKKIECMQKFTEGLLAKREEIVNLLMWEICKNRSASEQEVDRTIQYIRDTIKELSKLETHQSKIISVGGISTQVKRSPLGVVLCIAPFNYPFNETYTTLIPALLMGNVVILKTPRTGGLCHLPTLELFKNCFPPGAVNVIHGSGRETLPPMMKTGLIDVLAFIGTHNAANSLINAHPNLYKLRNVLGLDAKNAGFVLPEADIDVAVSECALGAFSYNGQRCTAQKILFVHESIVDEFVAKFSKAVDALKMGYPWESGVSITPLAEPQKPKILREYIKEAVEKGAKIVNERGQLFANDTETNPEKRIDRGSSALFAPTVLYPVTSDMKIYHEEQFGPVTPIVSYSTLQELEDYITSTTFGQQASVYIKTESGVAVNSEYFIPLVDLLTHHVSRININCQCQRGPDSLPFTGRKNSATGTLSVYDALRAMSIRALVATKETGKNVGMLQEVIESKKSHFLREFNEHQ</sequence>
<dbReference type="RefSeq" id="XP_002673991.1">
    <property type="nucleotide sequence ID" value="XM_002673945.1"/>
</dbReference>
<keyword evidence="7" id="KW-1185">Reference proteome</keyword>
<dbReference type="EC" id="1.2.1.24" evidence="1"/>
<dbReference type="GO" id="GO:0004777">
    <property type="term" value="F:succinate-semialdehyde dehydrogenase (NAD+) activity"/>
    <property type="evidence" value="ECO:0007669"/>
    <property type="project" value="UniProtKB-EC"/>
</dbReference>
<evidence type="ECO:0000256" key="4">
    <source>
        <dbReference type="ARBA" id="ARBA00030806"/>
    </source>
</evidence>
<dbReference type="OrthoDB" id="310895at2759"/>
<evidence type="ECO:0000256" key="2">
    <source>
        <dbReference type="ARBA" id="ARBA00019842"/>
    </source>
</evidence>
<dbReference type="AlphaFoldDB" id="D2VPR1"/>
<dbReference type="EMBL" id="GG738887">
    <property type="protein sequence ID" value="EFC41247.1"/>
    <property type="molecule type" value="Genomic_DNA"/>
</dbReference>
<evidence type="ECO:0000313" key="7">
    <source>
        <dbReference type="Proteomes" id="UP000006671"/>
    </source>
</evidence>